<dbReference type="OrthoDB" id="9930022at2759"/>
<evidence type="ECO:0000313" key="2">
    <source>
        <dbReference type="EMBL" id="KAE9397965.1"/>
    </source>
</evidence>
<feature type="domain" description="Alcohol dehydrogenase-like C-terminal" evidence="1">
    <location>
        <begin position="3"/>
        <end position="73"/>
    </location>
</feature>
<dbReference type="PANTHER" id="PTHR45033">
    <property type="match status" value="1"/>
</dbReference>
<proteinExistence type="predicted"/>
<dbReference type="InterPro" id="IPR013149">
    <property type="entry name" value="ADH-like_C"/>
</dbReference>
<organism evidence="2 3">
    <name type="scientific">Gymnopus androsaceus JB14</name>
    <dbReference type="NCBI Taxonomy" id="1447944"/>
    <lineage>
        <taxon>Eukaryota</taxon>
        <taxon>Fungi</taxon>
        <taxon>Dikarya</taxon>
        <taxon>Basidiomycota</taxon>
        <taxon>Agaricomycotina</taxon>
        <taxon>Agaricomycetes</taxon>
        <taxon>Agaricomycetidae</taxon>
        <taxon>Agaricales</taxon>
        <taxon>Marasmiineae</taxon>
        <taxon>Omphalotaceae</taxon>
        <taxon>Gymnopus</taxon>
    </lineage>
</organism>
<evidence type="ECO:0000259" key="1">
    <source>
        <dbReference type="Pfam" id="PF00107"/>
    </source>
</evidence>
<dbReference type="Gene3D" id="3.40.50.720">
    <property type="entry name" value="NAD(P)-binding Rossmann-like Domain"/>
    <property type="match status" value="1"/>
</dbReference>
<gene>
    <name evidence="2" type="ORF">BT96DRAFT_995280</name>
</gene>
<sequence>MLLATKLGAQYVINYKKTLEWQEKLLQITGGRRVDHILDVVGAVDQTVKAICIGGWIHTIGVLGVRNVRILPHFLASRRRRGNNDLRP</sequence>
<dbReference type="AlphaFoldDB" id="A0A6A4HMB1"/>
<dbReference type="EMBL" id="ML769489">
    <property type="protein sequence ID" value="KAE9397965.1"/>
    <property type="molecule type" value="Genomic_DNA"/>
</dbReference>
<name>A0A6A4HMB1_9AGAR</name>
<protein>
    <recommendedName>
        <fullName evidence="1">Alcohol dehydrogenase-like C-terminal domain-containing protein</fullName>
    </recommendedName>
</protein>
<dbReference type="InterPro" id="IPR052711">
    <property type="entry name" value="Zinc_ADH-like"/>
</dbReference>
<reference evidence="2" key="1">
    <citation type="journal article" date="2019" name="Environ. Microbiol.">
        <title>Fungal ecological strategies reflected in gene transcription - a case study of two litter decomposers.</title>
        <authorList>
            <person name="Barbi F."/>
            <person name="Kohler A."/>
            <person name="Barry K."/>
            <person name="Baskaran P."/>
            <person name="Daum C."/>
            <person name="Fauchery L."/>
            <person name="Ihrmark K."/>
            <person name="Kuo A."/>
            <person name="LaButti K."/>
            <person name="Lipzen A."/>
            <person name="Morin E."/>
            <person name="Grigoriev I.V."/>
            <person name="Henrissat B."/>
            <person name="Lindahl B."/>
            <person name="Martin F."/>
        </authorList>
    </citation>
    <scope>NUCLEOTIDE SEQUENCE</scope>
    <source>
        <strain evidence="2">JB14</strain>
    </source>
</reference>
<keyword evidence="3" id="KW-1185">Reference proteome</keyword>
<dbReference type="Pfam" id="PF00107">
    <property type="entry name" value="ADH_zinc_N"/>
    <property type="match status" value="1"/>
</dbReference>
<dbReference type="InterPro" id="IPR036291">
    <property type="entry name" value="NAD(P)-bd_dom_sf"/>
</dbReference>
<dbReference type="Proteomes" id="UP000799118">
    <property type="component" value="Unassembled WGS sequence"/>
</dbReference>
<dbReference type="PANTHER" id="PTHR45033:SF2">
    <property type="entry name" value="ZINC-TYPE ALCOHOL DEHYDROGENASE-LIKE PROTEIN C1773.06C"/>
    <property type="match status" value="1"/>
</dbReference>
<dbReference type="SUPFAM" id="SSF51735">
    <property type="entry name" value="NAD(P)-binding Rossmann-fold domains"/>
    <property type="match status" value="1"/>
</dbReference>
<accession>A0A6A4HMB1</accession>
<evidence type="ECO:0000313" key="3">
    <source>
        <dbReference type="Proteomes" id="UP000799118"/>
    </source>
</evidence>